<dbReference type="EMBL" id="KB644411">
    <property type="protein sequence ID" value="EPS29319.1"/>
    <property type="molecule type" value="Genomic_DNA"/>
</dbReference>
<organism evidence="1 2">
    <name type="scientific">Penicillium oxalicum (strain 114-2 / CGMCC 5302)</name>
    <name type="common">Penicillium decumbens</name>
    <dbReference type="NCBI Taxonomy" id="933388"/>
    <lineage>
        <taxon>Eukaryota</taxon>
        <taxon>Fungi</taxon>
        <taxon>Dikarya</taxon>
        <taxon>Ascomycota</taxon>
        <taxon>Pezizomycotina</taxon>
        <taxon>Eurotiomycetes</taxon>
        <taxon>Eurotiomycetidae</taxon>
        <taxon>Eurotiales</taxon>
        <taxon>Aspergillaceae</taxon>
        <taxon>Penicillium</taxon>
    </lineage>
</organism>
<name>S7ZGD1_PENO1</name>
<dbReference type="Proteomes" id="UP000019376">
    <property type="component" value="Unassembled WGS sequence"/>
</dbReference>
<proteinExistence type="predicted"/>
<accession>S7ZGD1</accession>
<evidence type="ECO:0000313" key="1">
    <source>
        <dbReference type="EMBL" id="EPS29319.1"/>
    </source>
</evidence>
<keyword evidence="2" id="KW-1185">Reference proteome</keyword>
<protein>
    <submittedName>
        <fullName evidence="1">Uncharacterized protein</fullName>
    </submittedName>
</protein>
<sequence length="101" mass="10919">MAPLCASPGESACKLGSSLYASQCEWTEGFKGIKHAQRGIRSLGPCPSRGPGSLVHNPSSEVFVKVHVVVLLSSMMTRTEGESLWHLDGNHHQRSQDCRSS</sequence>
<dbReference type="HOGENOM" id="CLU_2292632_0_0_1"/>
<gene>
    <name evidence="1" type="ORF">PDE_04268</name>
</gene>
<reference evidence="1 2" key="1">
    <citation type="journal article" date="2013" name="PLoS ONE">
        <title>Genomic and secretomic analyses reveal unique features of the lignocellulolytic enzyme system of Penicillium decumbens.</title>
        <authorList>
            <person name="Liu G."/>
            <person name="Zhang L."/>
            <person name="Wei X."/>
            <person name="Zou G."/>
            <person name="Qin Y."/>
            <person name="Ma L."/>
            <person name="Li J."/>
            <person name="Zheng H."/>
            <person name="Wang S."/>
            <person name="Wang C."/>
            <person name="Xun L."/>
            <person name="Zhao G.-P."/>
            <person name="Zhou Z."/>
            <person name="Qu Y."/>
        </authorList>
    </citation>
    <scope>NUCLEOTIDE SEQUENCE [LARGE SCALE GENOMIC DNA]</scope>
    <source>
        <strain evidence="2">114-2 / CGMCC 5302</strain>
    </source>
</reference>
<dbReference type="AlphaFoldDB" id="S7ZGD1"/>
<evidence type="ECO:0000313" key="2">
    <source>
        <dbReference type="Proteomes" id="UP000019376"/>
    </source>
</evidence>